<dbReference type="UniPathway" id="UPA00053">
    <property type="reaction ID" value="UER00087"/>
</dbReference>
<dbReference type="InterPro" id="IPR013708">
    <property type="entry name" value="Shikimate_DH-bd_N"/>
</dbReference>
<dbReference type="HAMAP" id="MF_00222">
    <property type="entry name" value="Shikimate_DH_AroE"/>
    <property type="match status" value="1"/>
</dbReference>
<dbReference type="InterPro" id="IPR006151">
    <property type="entry name" value="Shikm_DH/Glu-tRNA_Rdtase"/>
</dbReference>
<comment type="caution">
    <text evidence="8">Lacks conserved residue(s) required for the propagation of feature annotation.</text>
</comment>
<gene>
    <name evidence="8 12" type="primary">aroE</name>
    <name evidence="12" type="ORF">NNJEOMEG_00734</name>
</gene>
<dbReference type="GO" id="GO:0009423">
    <property type="term" value="P:chorismate biosynthetic process"/>
    <property type="evidence" value="ECO:0007669"/>
    <property type="project" value="UniProtKB-UniRule"/>
</dbReference>
<feature type="domain" description="Shikimate dehydrogenase substrate binding N-terminal" evidence="10">
    <location>
        <begin position="17"/>
        <end position="99"/>
    </location>
</feature>
<dbReference type="InterPro" id="IPR011342">
    <property type="entry name" value="Shikimate_DH"/>
</dbReference>
<feature type="binding site" evidence="8">
    <location>
        <position position="250"/>
    </location>
    <ligand>
        <name>shikimate</name>
        <dbReference type="ChEBI" id="CHEBI:36208"/>
    </ligand>
</feature>
<dbReference type="RefSeq" id="WP_173081421.1">
    <property type="nucleotide sequence ID" value="NZ_BLTE01000002.1"/>
</dbReference>
<evidence type="ECO:0000256" key="7">
    <source>
        <dbReference type="ARBA" id="ARBA00049442"/>
    </source>
</evidence>
<evidence type="ECO:0000313" key="13">
    <source>
        <dbReference type="Proteomes" id="UP000494245"/>
    </source>
</evidence>
<evidence type="ECO:0000256" key="5">
    <source>
        <dbReference type="ARBA" id="ARBA00023002"/>
    </source>
</evidence>
<feature type="domain" description="SDH C-terminal" evidence="11">
    <location>
        <begin position="243"/>
        <end position="272"/>
    </location>
</feature>
<sequence length="278" mass="29511">MLHDSTSPRIPEKLFGIIGHPLGQTLSPLLHNWGYERLGLPFAFMAFPTPPERLGALMRAARALPLSGLSVTIPHKQAVMEHLERFTLLATRTGAVNTVYWEDGRLVGHNTDVEGFMAPLEGRKDLGPVLVLGAGGAARAVLAGLAELGAGPVTVCNRDGRRAESLASQFGAQAEDWEARARVQARLVVNTTPLGMAGKAVGLSPMPAGYWSAGQVAYDLVYNPAETAFLREARAGGAQTVDGLAMFAGQAVAQFRLWTGRELPLDEVRAVLAGALGL</sequence>
<feature type="domain" description="Quinate/shikimate 5-dehydrogenase/glutamyl-tRNA reductase" evidence="9">
    <location>
        <begin position="129"/>
        <end position="173"/>
    </location>
</feature>
<dbReference type="PANTHER" id="PTHR21089">
    <property type="entry name" value="SHIKIMATE DEHYDROGENASE"/>
    <property type="match status" value="1"/>
</dbReference>
<feature type="binding site" evidence="8">
    <location>
        <begin position="133"/>
        <end position="137"/>
    </location>
    <ligand>
        <name>NADP(+)</name>
        <dbReference type="ChEBI" id="CHEBI:58349"/>
    </ligand>
</feature>
<feature type="binding site" evidence="8">
    <location>
        <position position="222"/>
    </location>
    <ligand>
        <name>shikimate</name>
        <dbReference type="ChEBI" id="CHEBI:36208"/>
    </ligand>
</feature>
<dbReference type="GO" id="GO:0050661">
    <property type="term" value="F:NADP binding"/>
    <property type="evidence" value="ECO:0007669"/>
    <property type="project" value="InterPro"/>
</dbReference>
<feature type="binding site" evidence="8">
    <location>
        <begin position="25"/>
        <end position="27"/>
    </location>
    <ligand>
        <name>shikimate</name>
        <dbReference type="ChEBI" id="CHEBI:36208"/>
    </ligand>
</feature>
<keyword evidence="4 8" id="KW-0521">NADP</keyword>
<dbReference type="GO" id="GO:0009073">
    <property type="term" value="P:aromatic amino acid family biosynthetic process"/>
    <property type="evidence" value="ECO:0007669"/>
    <property type="project" value="UniProtKB-KW"/>
</dbReference>
<dbReference type="NCBIfam" id="TIGR00507">
    <property type="entry name" value="aroE"/>
    <property type="match status" value="1"/>
</dbReference>
<evidence type="ECO:0000259" key="10">
    <source>
        <dbReference type="Pfam" id="PF08501"/>
    </source>
</evidence>
<dbReference type="EMBL" id="BLTE01000002">
    <property type="protein sequence ID" value="GFK92906.1"/>
    <property type="molecule type" value="Genomic_DNA"/>
</dbReference>
<evidence type="ECO:0000256" key="4">
    <source>
        <dbReference type="ARBA" id="ARBA00022857"/>
    </source>
</evidence>
<name>A0A6V8LSX0_9BACT</name>
<dbReference type="AlphaFoldDB" id="A0A6V8LSX0"/>
<reference evidence="12 13" key="2">
    <citation type="submission" date="2020-05" db="EMBL/GenBank/DDBJ databases">
        <title>Draft genome sequence of Desulfovibrio sp. strainFSS-1.</title>
        <authorList>
            <person name="Shimoshige H."/>
            <person name="Kobayashi H."/>
            <person name="Maekawa T."/>
        </authorList>
    </citation>
    <scope>NUCLEOTIDE SEQUENCE [LARGE SCALE GENOMIC DNA]</scope>
    <source>
        <strain evidence="12 13">SIID29052-01</strain>
    </source>
</reference>
<dbReference type="InterPro" id="IPR036291">
    <property type="entry name" value="NAD(P)-bd_dom_sf"/>
</dbReference>
<dbReference type="SUPFAM" id="SSF51735">
    <property type="entry name" value="NAD(P)-binding Rossmann-fold domains"/>
    <property type="match status" value="1"/>
</dbReference>
<dbReference type="Gene3D" id="3.40.50.10860">
    <property type="entry name" value="Leucine Dehydrogenase, chain A, domain 1"/>
    <property type="match status" value="1"/>
</dbReference>
<dbReference type="SUPFAM" id="SSF53223">
    <property type="entry name" value="Aminoacid dehydrogenase-like, N-terminal domain"/>
    <property type="match status" value="1"/>
</dbReference>
<dbReference type="Proteomes" id="UP000494245">
    <property type="component" value="Unassembled WGS sequence"/>
</dbReference>
<comment type="pathway">
    <text evidence="1 8">Metabolic intermediate biosynthesis; chorismate biosynthesis; chorismate from D-erythrose 4-phosphate and phosphoenolpyruvate: step 4/7.</text>
</comment>
<evidence type="ECO:0000256" key="6">
    <source>
        <dbReference type="ARBA" id="ARBA00023141"/>
    </source>
</evidence>
<evidence type="ECO:0000259" key="9">
    <source>
        <dbReference type="Pfam" id="PF01488"/>
    </source>
</evidence>
<dbReference type="InterPro" id="IPR022893">
    <property type="entry name" value="Shikimate_DH_fam"/>
</dbReference>
<feature type="binding site" evidence="8">
    <location>
        <position position="72"/>
    </location>
    <ligand>
        <name>shikimate</name>
        <dbReference type="ChEBI" id="CHEBI:36208"/>
    </ligand>
</feature>
<dbReference type="InterPro" id="IPR041121">
    <property type="entry name" value="SDH_C"/>
</dbReference>
<dbReference type="GO" id="GO:0004764">
    <property type="term" value="F:shikimate 3-dehydrogenase (NADP+) activity"/>
    <property type="evidence" value="ECO:0007669"/>
    <property type="project" value="UniProtKB-UniRule"/>
</dbReference>
<keyword evidence="5 8" id="KW-0560">Oxidoreductase</keyword>
<dbReference type="InterPro" id="IPR046346">
    <property type="entry name" value="Aminoacid_DH-like_N_sf"/>
</dbReference>
<evidence type="ECO:0000259" key="11">
    <source>
        <dbReference type="Pfam" id="PF18317"/>
    </source>
</evidence>
<evidence type="ECO:0000256" key="2">
    <source>
        <dbReference type="ARBA" id="ARBA00012962"/>
    </source>
</evidence>
<comment type="similarity">
    <text evidence="8">Belongs to the shikimate dehydrogenase family.</text>
</comment>
<dbReference type="EC" id="1.1.1.25" evidence="2 8"/>
<dbReference type="Pfam" id="PF08501">
    <property type="entry name" value="Shikimate_dh_N"/>
    <property type="match status" value="1"/>
</dbReference>
<dbReference type="Pfam" id="PF18317">
    <property type="entry name" value="SDH_C"/>
    <property type="match status" value="1"/>
</dbReference>
<comment type="catalytic activity">
    <reaction evidence="7 8">
        <text>shikimate + NADP(+) = 3-dehydroshikimate + NADPH + H(+)</text>
        <dbReference type="Rhea" id="RHEA:17737"/>
        <dbReference type="ChEBI" id="CHEBI:15378"/>
        <dbReference type="ChEBI" id="CHEBI:16630"/>
        <dbReference type="ChEBI" id="CHEBI:36208"/>
        <dbReference type="ChEBI" id="CHEBI:57783"/>
        <dbReference type="ChEBI" id="CHEBI:58349"/>
        <dbReference type="EC" id="1.1.1.25"/>
    </reaction>
</comment>
<feature type="binding site" evidence="8">
    <location>
        <position position="243"/>
    </location>
    <ligand>
        <name>NADP(+)</name>
        <dbReference type="ChEBI" id="CHEBI:58349"/>
    </ligand>
</feature>
<comment type="caution">
    <text evidence="12">The sequence shown here is derived from an EMBL/GenBank/DDBJ whole genome shotgun (WGS) entry which is preliminary data.</text>
</comment>
<dbReference type="CDD" id="cd01065">
    <property type="entry name" value="NAD_bind_Shikimate_DH"/>
    <property type="match status" value="1"/>
</dbReference>
<evidence type="ECO:0000256" key="8">
    <source>
        <dbReference type="HAMAP-Rule" id="MF_00222"/>
    </source>
</evidence>
<dbReference type="Pfam" id="PF01488">
    <property type="entry name" value="Shikimate_DH"/>
    <property type="match status" value="1"/>
</dbReference>
<comment type="function">
    <text evidence="8">Involved in the biosynthesis of the chorismate, which leads to the biosynthesis of aromatic amino acids. Catalyzes the reversible NADPH linked reduction of 3-dehydroshikimate (DHSA) to yield shikimate (SA).</text>
</comment>
<organism evidence="12 13">
    <name type="scientific">Fundidesulfovibrio magnetotacticus</name>
    <dbReference type="NCBI Taxonomy" id="2730080"/>
    <lineage>
        <taxon>Bacteria</taxon>
        <taxon>Pseudomonadati</taxon>
        <taxon>Thermodesulfobacteriota</taxon>
        <taxon>Desulfovibrionia</taxon>
        <taxon>Desulfovibrionales</taxon>
        <taxon>Desulfovibrionaceae</taxon>
        <taxon>Fundidesulfovibrio</taxon>
    </lineage>
</organism>
<feature type="binding site" evidence="8">
    <location>
        <position position="220"/>
    </location>
    <ligand>
        <name>NADP(+)</name>
        <dbReference type="ChEBI" id="CHEBI:58349"/>
    </ligand>
</feature>
<dbReference type="PANTHER" id="PTHR21089:SF1">
    <property type="entry name" value="BIFUNCTIONAL 3-DEHYDROQUINATE DEHYDRATASE_SHIKIMATE DEHYDROGENASE, CHLOROPLASTIC"/>
    <property type="match status" value="1"/>
</dbReference>
<proteinExistence type="inferred from homology"/>
<evidence type="ECO:0000256" key="3">
    <source>
        <dbReference type="ARBA" id="ARBA00022605"/>
    </source>
</evidence>
<feature type="active site" description="Proton acceptor" evidence="8">
    <location>
        <position position="76"/>
    </location>
</feature>
<reference evidence="12 13" key="1">
    <citation type="submission" date="2020-04" db="EMBL/GenBank/DDBJ databases">
        <authorList>
            <consortium name="Desulfovibrio sp. FSS-1 genome sequencing consortium"/>
            <person name="Shimoshige H."/>
            <person name="Kobayashi H."/>
            <person name="Maekawa T."/>
        </authorList>
    </citation>
    <scope>NUCLEOTIDE SEQUENCE [LARGE SCALE GENOMIC DNA]</scope>
    <source>
        <strain evidence="12 13">SIID29052-01</strain>
    </source>
</reference>
<evidence type="ECO:0000256" key="1">
    <source>
        <dbReference type="ARBA" id="ARBA00004871"/>
    </source>
</evidence>
<feature type="binding site" evidence="8">
    <location>
        <position position="97"/>
    </location>
    <ligand>
        <name>shikimate</name>
        <dbReference type="ChEBI" id="CHEBI:36208"/>
    </ligand>
</feature>
<accession>A0A6V8LSX0</accession>
<comment type="subunit">
    <text evidence="8">Homodimer.</text>
</comment>
<protein>
    <recommendedName>
        <fullName evidence="2 8">Shikimate dehydrogenase (NADP(+))</fullName>
        <shortName evidence="8">SDH</shortName>
        <ecNumber evidence="2 8">1.1.1.25</ecNumber>
    </recommendedName>
</protein>
<dbReference type="GO" id="GO:0005829">
    <property type="term" value="C:cytosol"/>
    <property type="evidence" value="ECO:0007669"/>
    <property type="project" value="TreeGrafter"/>
</dbReference>
<feature type="binding site" evidence="8">
    <location>
        <position position="112"/>
    </location>
    <ligand>
        <name>shikimate</name>
        <dbReference type="ChEBI" id="CHEBI:36208"/>
    </ligand>
</feature>
<keyword evidence="13" id="KW-1185">Reference proteome</keyword>
<keyword evidence="6 8" id="KW-0057">Aromatic amino acid biosynthesis</keyword>
<keyword evidence="3 8" id="KW-0028">Amino-acid biosynthesis</keyword>
<dbReference type="GO" id="GO:0019632">
    <property type="term" value="P:shikimate metabolic process"/>
    <property type="evidence" value="ECO:0007669"/>
    <property type="project" value="InterPro"/>
</dbReference>
<evidence type="ECO:0000313" key="12">
    <source>
        <dbReference type="EMBL" id="GFK92906.1"/>
    </source>
</evidence>
<dbReference type="GO" id="GO:0008652">
    <property type="term" value="P:amino acid biosynthetic process"/>
    <property type="evidence" value="ECO:0007669"/>
    <property type="project" value="UniProtKB-KW"/>
</dbReference>
<dbReference type="Gene3D" id="3.40.50.720">
    <property type="entry name" value="NAD(P)-binding Rossmann-like Domain"/>
    <property type="match status" value="1"/>
</dbReference>